<dbReference type="PANTHER" id="PTHR23048:SF0">
    <property type="entry name" value="CALMODULIN LIKE 3"/>
    <property type="match status" value="1"/>
</dbReference>
<keyword evidence="5" id="KW-0514">Muscle protein</keyword>
<evidence type="ECO:0000259" key="8">
    <source>
        <dbReference type="PROSITE" id="PS50222"/>
    </source>
</evidence>
<dbReference type="PANTHER" id="PTHR23048">
    <property type="entry name" value="MYOSIN LIGHT CHAIN 1, 3"/>
    <property type="match status" value="1"/>
</dbReference>
<feature type="domain" description="EF-hand" evidence="8">
    <location>
        <begin position="121"/>
        <end position="156"/>
    </location>
</feature>
<keyword evidence="1" id="KW-0677">Repeat</keyword>
<dbReference type="GO" id="GO:0016460">
    <property type="term" value="C:myosin II complex"/>
    <property type="evidence" value="ECO:0007669"/>
    <property type="project" value="TreeGrafter"/>
</dbReference>
<evidence type="ECO:0000256" key="2">
    <source>
        <dbReference type="ARBA" id="ARBA00022837"/>
    </source>
</evidence>
<proteinExistence type="predicted"/>
<reference evidence="10" key="1">
    <citation type="submission" date="2025-08" db="UniProtKB">
        <authorList>
            <consortium name="RefSeq"/>
        </authorList>
    </citation>
    <scope>IDENTIFICATION</scope>
    <source>
        <tissue evidence="10">Whole sample</tissue>
    </source>
</reference>
<accession>A0A8B8DPL9</accession>
<dbReference type="GO" id="GO:0005509">
    <property type="term" value="F:calcium ion binding"/>
    <property type="evidence" value="ECO:0007669"/>
    <property type="project" value="InterPro"/>
</dbReference>
<feature type="domain" description="EF-hand" evidence="8">
    <location>
        <begin position="157"/>
        <end position="189"/>
    </location>
</feature>
<dbReference type="InterPro" id="IPR018247">
    <property type="entry name" value="EF_Hand_1_Ca_BS"/>
</dbReference>
<evidence type="ECO:0000256" key="5">
    <source>
        <dbReference type="ARBA" id="ARBA00023179"/>
    </source>
</evidence>
<evidence type="ECO:0000256" key="6">
    <source>
        <dbReference type="ARBA" id="ARBA00049593"/>
    </source>
</evidence>
<dbReference type="PROSITE" id="PS00018">
    <property type="entry name" value="EF_HAND_1"/>
    <property type="match status" value="3"/>
</dbReference>
<evidence type="ECO:0000256" key="3">
    <source>
        <dbReference type="ARBA" id="ARBA00023123"/>
    </source>
</evidence>
<name>A0A8B8DPL9_CRAVI</name>
<keyword evidence="3" id="KW-0518">Myosin</keyword>
<keyword evidence="4" id="KW-0505">Motor protein</keyword>
<keyword evidence="2" id="KW-0106">Calcium</keyword>
<dbReference type="OrthoDB" id="26525at2759"/>
<dbReference type="PROSITE" id="PS50222">
    <property type="entry name" value="EF_HAND_2"/>
    <property type="match status" value="4"/>
</dbReference>
<evidence type="ECO:0000256" key="1">
    <source>
        <dbReference type="ARBA" id="ARBA00022737"/>
    </source>
</evidence>
<protein>
    <recommendedName>
        <fullName evidence="7">Sulfhydryl light chain</fullName>
    </recommendedName>
</protein>
<evidence type="ECO:0000256" key="4">
    <source>
        <dbReference type="ARBA" id="ARBA00023175"/>
    </source>
</evidence>
<sequence>MAEICHHRPGSAPCVLIPDNPSTYCQCQLITIDRLGGRTNMAQKLSTEELKEVQACFSLFDMDNDGKIATKDLGTVVRSLGCNPSEAEVKQLVREVDIDGSGQVEFSEFLAMFERHRHERNTEEEIIDAFTVFDKEGNGYISAAELRHVMTNLGEKLRDEEIDEMVRAADMNGDGQINYKEFAHVLLSK</sequence>
<dbReference type="InterPro" id="IPR050230">
    <property type="entry name" value="CALM/Myosin/TropC-like"/>
</dbReference>
<dbReference type="SUPFAM" id="SSF47473">
    <property type="entry name" value="EF-hand"/>
    <property type="match status" value="1"/>
</dbReference>
<dbReference type="CDD" id="cd00051">
    <property type="entry name" value="EFh"/>
    <property type="match status" value="2"/>
</dbReference>
<dbReference type="FunFam" id="1.10.238.10:FF:000003">
    <property type="entry name" value="Calmodulin A"/>
    <property type="match status" value="1"/>
</dbReference>
<dbReference type="SMART" id="SM00054">
    <property type="entry name" value="EFh"/>
    <property type="match status" value="4"/>
</dbReference>
<evidence type="ECO:0000313" key="9">
    <source>
        <dbReference type="Proteomes" id="UP000694844"/>
    </source>
</evidence>
<dbReference type="Proteomes" id="UP000694844">
    <property type="component" value="Chromosome 4"/>
</dbReference>
<dbReference type="KEGG" id="cvn:111128365"/>
<evidence type="ECO:0000256" key="7">
    <source>
        <dbReference type="ARBA" id="ARBA00078496"/>
    </source>
</evidence>
<keyword evidence="9" id="KW-1185">Reference proteome</keyword>
<dbReference type="Pfam" id="PF13499">
    <property type="entry name" value="EF-hand_7"/>
    <property type="match status" value="2"/>
</dbReference>
<dbReference type="RefSeq" id="XP_022329658.1">
    <property type="nucleotide sequence ID" value="XM_022473950.1"/>
</dbReference>
<feature type="domain" description="EF-hand" evidence="8">
    <location>
        <begin position="48"/>
        <end position="83"/>
    </location>
</feature>
<dbReference type="AlphaFoldDB" id="A0A8B8DPL9"/>
<organism evidence="9 10">
    <name type="scientific">Crassostrea virginica</name>
    <name type="common">Eastern oyster</name>
    <dbReference type="NCBI Taxonomy" id="6565"/>
    <lineage>
        <taxon>Eukaryota</taxon>
        <taxon>Metazoa</taxon>
        <taxon>Spiralia</taxon>
        <taxon>Lophotrochozoa</taxon>
        <taxon>Mollusca</taxon>
        <taxon>Bivalvia</taxon>
        <taxon>Autobranchia</taxon>
        <taxon>Pteriomorphia</taxon>
        <taxon>Ostreida</taxon>
        <taxon>Ostreoidea</taxon>
        <taxon>Ostreidae</taxon>
        <taxon>Crassostrea</taxon>
    </lineage>
</organism>
<dbReference type="InterPro" id="IPR011992">
    <property type="entry name" value="EF-hand-dom_pair"/>
</dbReference>
<gene>
    <name evidence="10" type="primary">LOC111128365</name>
</gene>
<comment type="function">
    <text evidence="6">In molluscan muscle, calcium regulation is associated with myosin rather than with actin. Muscle myosin contains two types of light chains: the catalytic light chain, essential for ATPase activity, and the regulatory light chain, a calcium-binding protein responsible for Ca(2+) dependent binding and Ca(2+) dependent Mg-ATPase activity.</text>
</comment>
<dbReference type="InterPro" id="IPR002048">
    <property type="entry name" value="EF_hand_dom"/>
</dbReference>
<feature type="domain" description="EF-hand" evidence="8">
    <location>
        <begin position="84"/>
        <end position="119"/>
    </location>
</feature>
<dbReference type="Gene3D" id="1.10.238.10">
    <property type="entry name" value="EF-hand"/>
    <property type="match status" value="2"/>
</dbReference>
<evidence type="ECO:0000313" key="10">
    <source>
        <dbReference type="RefSeq" id="XP_022329658.1"/>
    </source>
</evidence>
<dbReference type="GeneID" id="111128365"/>